<keyword evidence="1" id="KW-0732">Signal</keyword>
<dbReference type="GO" id="GO:0007155">
    <property type="term" value="P:cell adhesion"/>
    <property type="evidence" value="ECO:0007669"/>
    <property type="project" value="InterPro"/>
</dbReference>
<gene>
    <name evidence="6" type="ORF">LPJ53_006491</name>
</gene>
<dbReference type="PRINTS" id="PR01185">
    <property type="entry name" value="INTEGRINA"/>
</dbReference>
<dbReference type="GO" id="GO:0004621">
    <property type="term" value="F:glycosylphosphatidylinositol phospholipase D activity"/>
    <property type="evidence" value="ECO:0007669"/>
    <property type="project" value="TreeGrafter"/>
</dbReference>
<dbReference type="GO" id="GO:0008305">
    <property type="term" value="C:integrin complex"/>
    <property type="evidence" value="ECO:0007669"/>
    <property type="project" value="InterPro"/>
</dbReference>
<dbReference type="GO" id="GO:0005615">
    <property type="term" value="C:extracellular space"/>
    <property type="evidence" value="ECO:0007669"/>
    <property type="project" value="TreeGrafter"/>
</dbReference>
<dbReference type="OrthoDB" id="5317514at2759"/>
<dbReference type="SMART" id="SM00191">
    <property type="entry name" value="Int_alpha"/>
    <property type="match status" value="4"/>
</dbReference>
<dbReference type="Gene3D" id="2.130.10.130">
    <property type="entry name" value="Integrin alpha, N-terminal"/>
    <property type="match status" value="2"/>
</dbReference>
<keyword evidence="4" id="KW-0325">Glycoprotein</keyword>
<reference evidence="6" key="1">
    <citation type="submission" date="2022-07" db="EMBL/GenBank/DDBJ databases">
        <title>Phylogenomic reconstructions and comparative analyses of Kickxellomycotina fungi.</title>
        <authorList>
            <person name="Reynolds N.K."/>
            <person name="Stajich J.E."/>
            <person name="Barry K."/>
            <person name="Grigoriev I.V."/>
            <person name="Crous P."/>
            <person name="Smith M.E."/>
        </authorList>
    </citation>
    <scope>NUCLEOTIDE SEQUENCE</scope>
    <source>
        <strain evidence="6">NBRC 32514</strain>
    </source>
</reference>
<dbReference type="PROSITE" id="PS51470">
    <property type="entry name" value="FG_GAP"/>
    <property type="match status" value="3"/>
</dbReference>
<evidence type="ECO:0000256" key="4">
    <source>
        <dbReference type="ARBA" id="ARBA00023180"/>
    </source>
</evidence>
<evidence type="ECO:0000256" key="5">
    <source>
        <dbReference type="PROSITE-ProRule" id="PRU00803"/>
    </source>
</evidence>
<accession>A0A9W7XTZ0</accession>
<dbReference type="PANTHER" id="PTHR23221:SF7">
    <property type="entry name" value="PHOSPHATIDYLINOSITOL-GLYCAN-SPECIFIC PHOSPHOLIPASE D"/>
    <property type="match status" value="1"/>
</dbReference>
<comment type="caution">
    <text evidence="6">The sequence shown here is derived from an EMBL/GenBank/DDBJ whole genome shotgun (WGS) entry which is preliminary data.</text>
</comment>
<name>A0A9W7XTZ0_9FUNG</name>
<dbReference type="GO" id="GO:0031012">
    <property type="term" value="C:extracellular matrix"/>
    <property type="evidence" value="ECO:0007669"/>
    <property type="project" value="TreeGrafter"/>
</dbReference>
<evidence type="ECO:0000256" key="1">
    <source>
        <dbReference type="ARBA" id="ARBA00022729"/>
    </source>
</evidence>
<keyword evidence="7" id="KW-1185">Reference proteome</keyword>
<feature type="repeat" description="FG-GAP" evidence="5">
    <location>
        <begin position="420"/>
        <end position="482"/>
    </location>
</feature>
<dbReference type="Pfam" id="PF01839">
    <property type="entry name" value="FG-GAP"/>
    <property type="match status" value="2"/>
</dbReference>
<feature type="non-terminal residue" evidence="6">
    <location>
        <position position="578"/>
    </location>
</feature>
<feature type="repeat" description="FG-GAP" evidence="5">
    <location>
        <begin position="273"/>
        <end position="333"/>
    </location>
</feature>
<dbReference type="InterPro" id="IPR000413">
    <property type="entry name" value="Integrin_alpha"/>
</dbReference>
<organism evidence="6 7">
    <name type="scientific">Coemansia erecta</name>
    <dbReference type="NCBI Taxonomy" id="147472"/>
    <lineage>
        <taxon>Eukaryota</taxon>
        <taxon>Fungi</taxon>
        <taxon>Fungi incertae sedis</taxon>
        <taxon>Zoopagomycota</taxon>
        <taxon>Kickxellomycotina</taxon>
        <taxon>Kickxellomycetes</taxon>
        <taxon>Kickxellales</taxon>
        <taxon>Kickxellaceae</taxon>
        <taxon>Coemansia</taxon>
    </lineage>
</organism>
<evidence type="ECO:0000256" key="3">
    <source>
        <dbReference type="ARBA" id="ARBA00022801"/>
    </source>
</evidence>
<dbReference type="SUPFAM" id="SSF69318">
    <property type="entry name" value="Integrin alpha N-terminal domain"/>
    <property type="match status" value="1"/>
</dbReference>
<dbReference type="PANTHER" id="PTHR23221">
    <property type="entry name" value="GLYCOSYLPHOSPHATIDYLINOSITOL PHOSPHOLIPASE D"/>
    <property type="match status" value="1"/>
</dbReference>
<dbReference type="InterPro" id="IPR013517">
    <property type="entry name" value="FG-GAP"/>
</dbReference>
<proteinExistence type="predicted"/>
<feature type="repeat" description="FG-GAP" evidence="5">
    <location>
        <begin position="490"/>
        <end position="556"/>
    </location>
</feature>
<evidence type="ECO:0000313" key="6">
    <source>
        <dbReference type="EMBL" id="KAJ1718489.1"/>
    </source>
</evidence>
<sequence>MFGIASHQVSDEQWHSLSGLRDGFMRVLANSTFNNEFSRAHDVLDVGGDFAMAHMDDLRYILDRWMVPIDDVVRIYADMGFAVDRWRVSMCMARQAYAMEAVKRFGKGLFPSYASRAPMLTERMDDYYIGGLYAMATGANACWQNLVEWFDSGNFTKKCLVSDYRHGPGQDPVAGRHGRSSAVAILDAIWPRNEWMQGVEARINENVIDSSGVLTINTRGLVFPDAPHAAPTEYVAGSGSDDRQHAFAVQQPETQDEQILGELCAELSTAFPKIKQLYSTAAYSGFGTSVAIGDFSGTGQRDVAIGAPYRSSSDGRNAGAVYVVSGDSVAHPFSQQDVEDADPLILSLRSEVNATNHYPLFGASLAVVDLNADGIDDLAVGSSAYGNNPTGPVLGRVDVYLGRAGSGLASTPDYTLTAAQLLEYTDSPFSRQRIGGFLFGEDIDNDGFVDLLIGAPYHADVPYELHAGKVFGYRAKRRAGGFGGQLGRPDFVLSSPERRAYEWFGVSAKTVHVAGNSSFLLVGAPGHMQVDQDMSVDHVLAGAIYAFSVDASRPDPDFEGLKFSSMKDKTQLGSQMHV</sequence>
<keyword evidence="2" id="KW-0677">Repeat</keyword>
<dbReference type="AlphaFoldDB" id="A0A9W7XTZ0"/>
<evidence type="ECO:0000313" key="7">
    <source>
        <dbReference type="Proteomes" id="UP001149813"/>
    </source>
</evidence>
<protein>
    <recommendedName>
        <fullName evidence="8">Integrin alpha N-terminal domain-containing protein</fullName>
    </recommendedName>
</protein>
<evidence type="ECO:0008006" key="8">
    <source>
        <dbReference type="Google" id="ProtNLM"/>
    </source>
</evidence>
<dbReference type="EMBL" id="JANBOJ010000866">
    <property type="protein sequence ID" value="KAJ1718489.1"/>
    <property type="molecule type" value="Genomic_DNA"/>
</dbReference>
<dbReference type="InterPro" id="IPR028994">
    <property type="entry name" value="Integrin_alpha_N"/>
</dbReference>
<dbReference type="InterPro" id="IPR013519">
    <property type="entry name" value="Int_alpha_beta-p"/>
</dbReference>
<evidence type="ECO:0000256" key="2">
    <source>
        <dbReference type="ARBA" id="ARBA00022737"/>
    </source>
</evidence>
<dbReference type="Proteomes" id="UP001149813">
    <property type="component" value="Unassembled WGS sequence"/>
</dbReference>
<keyword evidence="3" id="KW-0378">Hydrolase</keyword>